<reference evidence="2" key="1">
    <citation type="journal article" date="2022" name="bioRxiv">
        <title>Sequencing and chromosome-scale assembly of the giantPleurodeles waltlgenome.</title>
        <authorList>
            <person name="Brown T."/>
            <person name="Elewa A."/>
            <person name="Iarovenko S."/>
            <person name="Subramanian E."/>
            <person name="Araus A.J."/>
            <person name="Petzold A."/>
            <person name="Susuki M."/>
            <person name="Suzuki K.-i.T."/>
            <person name="Hayashi T."/>
            <person name="Toyoda A."/>
            <person name="Oliveira C."/>
            <person name="Osipova E."/>
            <person name="Leigh N.D."/>
            <person name="Simon A."/>
            <person name="Yun M.H."/>
        </authorList>
    </citation>
    <scope>NUCLEOTIDE SEQUENCE</scope>
    <source>
        <strain evidence="2">20211129_DDA</strain>
        <tissue evidence="2">Liver</tissue>
    </source>
</reference>
<dbReference type="AlphaFoldDB" id="A0AAV7VAC3"/>
<proteinExistence type="predicted"/>
<name>A0AAV7VAC3_PLEWA</name>
<sequence length="186" mass="19987">MKLPLGACRPPSFRCLKLLHVLGTKNSISLVVISISLPPKPFIRVGHRFDGASVTFSLCPEERPPFTLCAARVVLGYISGRDAAALYLGFCLRARVTDKSLDWSLSYRCDHLVNLSSVVATAAAMVNFLLLIYSTSIHTPTINTTYISVSVDLSHAAVATSTPTSINTTAVTIAVVTLLLLLLTLV</sequence>
<comment type="caution">
    <text evidence="2">The sequence shown here is derived from an EMBL/GenBank/DDBJ whole genome shotgun (WGS) entry which is preliminary data.</text>
</comment>
<protein>
    <submittedName>
        <fullName evidence="2">Uncharacterized protein</fullName>
    </submittedName>
</protein>
<dbReference type="EMBL" id="JANPWB010000003">
    <property type="protein sequence ID" value="KAJ1197235.1"/>
    <property type="molecule type" value="Genomic_DNA"/>
</dbReference>
<gene>
    <name evidence="2" type="ORF">NDU88_001097</name>
</gene>
<accession>A0AAV7VAC3</accession>
<keyword evidence="3" id="KW-1185">Reference proteome</keyword>
<dbReference type="Proteomes" id="UP001066276">
    <property type="component" value="Chromosome 2_1"/>
</dbReference>
<feature type="transmembrane region" description="Helical" evidence="1">
    <location>
        <begin position="112"/>
        <end position="133"/>
    </location>
</feature>
<keyword evidence="1" id="KW-1133">Transmembrane helix</keyword>
<evidence type="ECO:0000256" key="1">
    <source>
        <dbReference type="SAM" id="Phobius"/>
    </source>
</evidence>
<evidence type="ECO:0000313" key="3">
    <source>
        <dbReference type="Proteomes" id="UP001066276"/>
    </source>
</evidence>
<keyword evidence="1" id="KW-0812">Transmembrane</keyword>
<keyword evidence="1" id="KW-0472">Membrane</keyword>
<organism evidence="2 3">
    <name type="scientific">Pleurodeles waltl</name>
    <name type="common">Iberian ribbed newt</name>
    <dbReference type="NCBI Taxonomy" id="8319"/>
    <lineage>
        <taxon>Eukaryota</taxon>
        <taxon>Metazoa</taxon>
        <taxon>Chordata</taxon>
        <taxon>Craniata</taxon>
        <taxon>Vertebrata</taxon>
        <taxon>Euteleostomi</taxon>
        <taxon>Amphibia</taxon>
        <taxon>Batrachia</taxon>
        <taxon>Caudata</taxon>
        <taxon>Salamandroidea</taxon>
        <taxon>Salamandridae</taxon>
        <taxon>Pleurodelinae</taxon>
        <taxon>Pleurodeles</taxon>
    </lineage>
</organism>
<evidence type="ECO:0000313" key="2">
    <source>
        <dbReference type="EMBL" id="KAJ1197235.1"/>
    </source>
</evidence>
<feature type="transmembrane region" description="Helical" evidence="1">
    <location>
        <begin position="166"/>
        <end position="185"/>
    </location>
</feature>